<dbReference type="CDD" id="cd00093">
    <property type="entry name" value="HTH_XRE"/>
    <property type="match status" value="1"/>
</dbReference>
<evidence type="ECO:0000259" key="2">
    <source>
        <dbReference type="PROSITE" id="PS50943"/>
    </source>
</evidence>
<keyword evidence="4" id="KW-1185">Reference proteome</keyword>
<dbReference type="EMBL" id="BAAAKJ010000270">
    <property type="protein sequence ID" value="GAA1404160.1"/>
    <property type="molecule type" value="Genomic_DNA"/>
</dbReference>
<accession>A0ABN1YCP2</accession>
<dbReference type="Proteomes" id="UP001499863">
    <property type="component" value="Unassembled WGS sequence"/>
</dbReference>
<dbReference type="SMART" id="SM00530">
    <property type="entry name" value="HTH_XRE"/>
    <property type="match status" value="1"/>
</dbReference>
<feature type="compositionally biased region" description="Basic and acidic residues" evidence="1">
    <location>
        <begin position="1"/>
        <end position="13"/>
    </location>
</feature>
<dbReference type="InterPro" id="IPR001387">
    <property type="entry name" value="Cro/C1-type_HTH"/>
</dbReference>
<evidence type="ECO:0000256" key="1">
    <source>
        <dbReference type="SAM" id="MobiDB-lite"/>
    </source>
</evidence>
<dbReference type="Pfam" id="PF13560">
    <property type="entry name" value="HTH_31"/>
    <property type="match status" value="1"/>
</dbReference>
<reference evidence="3 4" key="1">
    <citation type="journal article" date="2019" name="Int. J. Syst. Evol. Microbiol.">
        <title>The Global Catalogue of Microorganisms (GCM) 10K type strain sequencing project: providing services to taxonomists for standard genome sequencing and annotation.</title>
        <authorList>
            <consortium name="The Broad Institute Genomics Platform"/>
            <consortium name="The Broad Institute Genome Sequencing Center for Infectious Disease"/>
            <person name="Wu L."/>
            <person name="Ma J."/>
        </authorList>
    </citation>
    <scope>NUCLEOTIDE SEQUENCE [LARGE SCALE GENOMIC DNA]</scope>
    <source>
        <strain evidence="3 4">JCM 12393</strain>
    </source>
</reference>
<gene>
    <name evidence="3" type="ORF">GCM10009639_49820</name>
</gene>
<feature type="domain" description="HTH cro/C1-type" evidence="2">
    <location>
        <begin position="35"/>
        <end position="88"/>
    </location>
</feature>
<feature type="region of interest" description="Disordered" evidence="1">
    <location>
        <begin position="1"/>
        <end position="21"/>
    </location>
</feature>
<dbReference type="SUPFAM" id="SSF47413">
    <property type="entry name" value="lambda repressor-like DNA-binding domains"/>
    <property type="match status" value="1"/>
</dbReference>
<name>A0ABN1YCP2_9ACTN</name>
<protein>
    <recommendedName>
        <fullName evidence="2">HTH cro/C1-type domain-containing protein</fullName>
    </recommendedName>
</protein>
<evidence type="ECO:0000313" key="4">
    <source>
        <dbReference type="Proteomes" id="UP001499863"/>
    </source>
</evidence>
<feature type="compositionally biased region" description="Low complexity" evidence="1">
    <location>
        <begin position="96"/>
        <end position="115"/>
    </location>
</feature>
<proteinExistence type="predicted"/>
<dbReference type="Gene3D" id="1.10.260.40">
    <property type="entry name" value="lambda repressor-like DNA-binding domains"/>
    <property type="match status" value="1"/>
</dbReference>
<dbReference type="PROSITE" id="PS50943">
    <property type="entry name" value="HTH_CROC1"/>
    <property type="match status" value="1"/>
</dbReference>
<evidence type="ECO:0000313" key="3">
    <source>
        <dbReference type="EMBL" id="GAA1404160.1"/>
    </source>
</evidence>
<dbReference type="InterPro" id="IPR010982">
    <property type="entry name" value="Lambda_DNA-bd_dom_sf"/>
</dbReference>
<comment type="caution">
    <text evidence="3">The sequence shown here is derived from an EMBL/GenBank/DDBJ whole genome shotgun (WGS) entry which is preliminary data.</text>
</comment>
<dbReference type="RefSeq" id="WP_425554857.1">
    <property type="nucleotide sequence ID" value="NZ_BAAAKJ010000270.1"/>
</dbReference>
<sequence>MVYTPEHRWKPDAGGRVSTEDLGPGEALVELRRRLDDKRAVLGLDKTQFARRAGVSRGTIHNALTGPVPRAETITALAEALGLDPRVLLKLRQIAAGEAPAPAGPRAQRPTGGRPLADRALLSQRSR</sequence>
<feature type="region of interest" description="Disordered" evidence="1">
    <location>
        <begin position="96"/>
        <end position="127"/>
    </location>
</feature>
<organism evidence="3 4">
    <name type="scientific">Kitasatospora putterlickiae</name>
    <dbReference type="NCBI Taxonomy" id="221725"/>
    <lineage>
        <taxon>Bacteria</taxon>
        <taxon>Bacillati</taxon>
        <taxon>Actinomycetota</taxon>
        <taxon>Actinomycetes</taxon>
        <taxon>Kitasatosporales</taxon>
        <taxon>Streptomycetaceae</taxon>
        <taxon>Kitasatospora</taxon>
    </lineage>
</organism>